<dbReference type="EMBL" id="JABSTR010001040">
    <property type="protein sequence ID" value="KAH9383289.1"/>
    <property type="molecule type" value="Genomic_DNA"/>
</dbReference>
<keyword evidence="4" id="KW-1185">Reference proteome</keyword>
<evidence type="ECO:0000313" key="4">
    <source>
        <dbReference type="Proteomes" id="UP000821853"/>
    </source>
</evidence>
<dbReference type="Proteomes" id="UP000821853">
    <property type="component" value="Unassembled WGS sequence"/>
</dbReference>
<gene>
    <name evidence="3" type="ORF">HPB48_024409</name>
</gene>
<dbReference type="OrthoDB" id="5975258at2759"/>
<sequence length="207" mass="22716">MCSITLFCPNFCLGCECGPDPNSDVYAEWKAQYKCKKITTSNAGRMEVEAALILSERSLAVNGLRYTIVICDGDSRSYHAIQQAKVYGSIPVEKEDCVDHVQKRMGTQLRAFQKGKQSDGGRISGKGRLTLKSHVGDIARIHNDVMATYYHVTSTDDRRNHSLCPQGTASWCKHNAAAAKSEPPPKRNYKLPENVSKSTAASAPTSC</sequence>
<comment type="caution">
    <text evidence="3">The sequence shown here is derived from an EMBL/GenBank/DDBJ whole genome shotgun (WGS) entry which is preliminary data.</text>
</comment>
<proteinExistence type="predicted"/>
<dbReference type="AlphaFoldDB" id="A0A9J6H801"/>
<evidence type="ECO:0000313" key="3">
    <source>
        <dbReference type="EMBL" id="KAH9383289.1"/>
    </source>
</evidence>
<evidence type="ECO:0000259" key="2">
    <source>
        <dbReference type="Pfam" id="PF20700"/>
    </source>
</evidence>
<dbReference type="InterPro" id="IPR049012">
    <property type="entry name" value="Mutator_transp_dom"/>
</dbReference>
<organism evidence="3 4">
    <name type="scientific">Haemaphysalis longicornis</name>
    <name type="common">Bush tick</name>
    <dbReference type="NCBI Taxonomy" id="44386"/>
    <lineage>
        <taxon>Eukaryota</taxon>
        <taxon>Metazoa</taxon>
        <taxon>Ecdysozoa</taxon>
        <taxon>Arthropoda</taxon>
        <taxon>Chelicerata</taxon>
        <taxon>Arachnida</taxon>
        <taxon>Acari</taxon>
        <taxon>Parasitiformes</taxon>
        <taxon>Ixodida</taxon>
        <taxon>Ixodoidea</taxon>
        <taxon>Ixodidae</taxon>
        <taxon>Haemaphysalinae</taxon>
        <taxon>Haemaphysalis</taxon>
    </lineage>
</organism>
<feature type="region of interest" description="Disordered" evidence="1">
    <location>
        <begin position="175"/>
        <end position="207"/>
    </location>
</feature>
<feature type="domain" description="Mutator-like transposase" evidence="2">
    <location>
        <begin position="30"/>
        <end position="172"/>
    </location>
</feature>
<name>A0A9J6H801_HAELO</name>
<dbReference type="Pfam" id="PF20700">
    <property type="entry name" value="Mutator"/>
    <property type="match status" value="1"/>
</dbReference>
<reference evidence="3 4" key="1">
    <citation type="journal article" date="2020" name="Cell">
        <title>Large-Scale Comparative Analyses of Tick Genomes Elucidate Their Genetic Diversity and Vector Capacities.</title>
        <authorList>
            <consortium name="Tick Genome and Microbiome Consortium (TIGMIC)"/>
            <person name="Jia N."/>
            <person name="Wang J."/>
            <person name="Shi W."/>
            <person name="Du L."/>
            <person name="Sun Y."/>
            <person name="Zhan W."/>
            <person name="Jiang J.F."/>
            <person name="Wang Q."/>
            <person name="Zhang B."/>
            <person name="Ji P."/>
            <person name="Bell-Sakyi L."/>
            <person name="Cui X.M."/>
            <person name="Yuan T.T."/>
            <person name="Jiang B.G."/>
            <person name="Yang W.F."/>
            <person name="Lam T.T."/>
            <person name="Chang Q.C."/>
            <person name="Ding S.J."/>
            <person name="Wang X.J."/>
            <person name="Zhu J.G."/>
            <person name="Ruan X.D."/>
            <person name="Zhao L."/>
            <person name="Wei J.T."/>
            <person name="Ye R.Z."/>
            <person name="Que T.C."/>
            <person name="Du C.H."/>
            <person name="Zhou Y.H."/>
            <person name="Cheng J.X."/>
            <person name="Dai P.F."/>
            <person name="Guo W.B."/>
            <person name="Han X.H."/>
            <person name="Huang E.J."/>
            <person name="Li L.F."/>
            <person name="Wei W."/>
            <person name="Gao Y.C."/>
            <person name="Liu J.Z."/>
            <person name="Shao H.Z."/>
            <person name="Wang X."/>
            <person name="Wang C.C."/>
            <person name="Yang T.C."/>
            <person name="Huo Q.B."/>
            <person name="Li W."/>
            <person name="Chen H.Y."/>
            <person name="Chen S.E."/>
            <person name="Zhou L.G."/>
            <person name="Ni X.B."/>
            <person name="Tian J.H."/>
            <person name="Sheng Y."/>
            <person name="Liu T."/>
            <person name="Pan Y.S."/>
            <person name="Xia L.Y."/>
            <person name="Li J."/>
            <person name="Zhao F."/>
            <person name="Cao W.C."/>
        </authorList>
    </citation>
    <scope>NUCLEOTIDE SEQUENCE [LARGE SCALE GENOMIC DNA]</scope>
    <source>
        <strain evidence="3">HaeL-2018</strain>
    </source>
</reference>
<evidence type="ECO:0000256" key="1">
    <source>
        <dbReference type="SAM" id="MobiDB-lite"/>
    </source>
</evidence>
<protein>
    <recommendedName>
        <fullName evidence="2">Mutator-like transposase domain-containing protein</fullName>
    </recommendedName>
</protein>
<feature type="compositionally biased region" description="Polar residues" evidence="1">
    <location>
        <begin position="195"/>
        <end position="207"/>
    </location>
</feature>
<accession>A0A9J6H801</accession>
<dbReference type="VEuPathDB" id="VectorBase:HLOH_051839"/>